<keyword evidence="16" id="KW-1185">Reference proteome</keyword>
<dbReference type="Proteomes" id="UP000199584">
    <property type="component" value="Unassembled WGS sequence"/>
</dbReference>
<comment type="catalytic activity">
    <reaction evidence="10">
        <text>a ribonucleoside 5'-diphosphate + ATP = a ribonucleoside 5'-triphosphate + ADP</text>
        <dbReference type="Rhea" id="RHEA:18113"/>
        <dbReference type="ChEBI" id="CHEBI:30616"/>
        <dbReference type="ChEBI" id="CHEBI:57930"/>
        <dbReference type="ChEBI" id="CHEBI:61557"/>
        <dbReference type="ChEBI" id="CHEBI:456216"/>
        <dbReference type="EC" id="2.7.4.6"/>
    </reaction>
</comment>
<evidence type="ECO:0000256" key="3">
    <source>
        <dbReference type="ARBA" id="ARBA00022679"/>
    </source>
</evidence>
<dbReference type="CDD" id="cd04413">
    <property type="entry name" value="NDPk_I"/>
    <property type="match status" value="1"/>
</dbReference>
<dbReference type="GO" id="GO:0005524">
    <property type="term" value="F:ATP binding"/>
    <property type="evidence" value="ECO:0007669"/>
    <property type="project" value="UniProtKB-UniRule"/>
</dbReference>
<comment type="subunit">
    <text evidence="10">Homotetramer.</text>
</comment>
<protein>
    <recommendedName>
        <fullName evidence="10 13">Nucleoside diphosphate kinase</fullName>
        <shortName evidence="10">NDK</shortName>
        <shortName evidence="10">NDP kinase</shortName>
        <ecNumber evidence="10 13">2.7.4.6</ecNumber>
    </recommendedName>
    <alternativeName>
        <fullName evidence="10">Nucleoside-2-P kinase</fullName>
    </alternativeName>
</protein>
<evidence type="ECO:0000256" key="10">
    <source>
        <dbReference type="HAMAP-Rule" id="MF_00451"/>
    </source>
</evidence>
<dbReference type="PRINTS" id="PR01243">
    <property type="entry name" value="NUCDPKINASE"/>
</dbReference>
<dbReference type="NCBIfam" id="NF001908">
    <property type="entry name" value="PRK00668.1"/>
    <property type="match status" value="1"/>
</dbReference>
<organism evidence="15 16">
    <name type="scientific">Desulfoscipio geothermicus DSM 3669</name>
    <dbReference type="NCBI Taxonomy" id="1121426"/>
    <lineage>
        <taxon>Bacteria</taxon>
        <taxon>Bacillati</taxon>
        <taxon>Bacillota</taxon>
        <taxon>Clostridia</taxon>
        <taxon>Eubacteriales</taxon>
        <taxon>Desulfallaceae</taxon>
        <taxon>Desulfoscipio</taxon>
    </lineage>
</organism>
<dbReference type="Pfam" id="PF00334">
    <property type="entry name" value="NDK"/>
    <property type="match status" value="1"/>
</dbReference>
<evidence type="ECO:0000256" key="9">
    <source>
        <dbReference type="ARBA" id="ARBA00047945"/>
    </source>
</evidence>
<evidence type="ECO:0000313" key="15">
    <source>
        <dbReference type="EMBL" id="SFR04514.1"/>
    </source>
</evidence>
<comment type="subcellular location">
    <subcellularLocation>
        <location evidence="10">Cytoplasm</location>
    </subcellularLocation>
</comment>
<keyword evidence="10" id="KW-0460">Magnesium</keyword>
<dbReference type="InterPro" id="IPR001564">
    <property type="entry name" value="Nucleoside_diP_kinase"/>
</dbReference>
<evidence type="ECO:0000256" key="13">
    <source>
        <dbReference type="RuleBase" id="RU004013"/>
    </source>
</evidence>
<evidence type="ECO:0000256" key="7">
    <source>
        <dbReference type="ARBA" id="ARBA00023080"/>
    </source>
</evidence>
<dbReference type="PANTHER" id="PTHR11349">
    <property type="entry name" value="NUCLEOSIDE DIPHOSPHATE KINASE"/>
    <property type="match status" value="1"/>
</dbReference>
<dbReference type="GO" id="GO:0046872">
    <property type="term" value="F:metal ion binding"/>
    <property type="evidence" value="ECO:0007669"/>
    <property type="project" value="UniProtKB-KW"/>
</dbReference>
<keyword evidence="3 10" id="KW-0808">Transferase</keyword>
<dbReference type="AlphaFoldDB" id="A0A1I6DGE9"/>
<keyword evidence="10" id="KW-0597">Phosphoprotein</keyword>
<gene>
    <name evidence="10" type="primary">ndk</name>
    <name evidence="15" type="ORF">SAMN05660706_11088</name>
</gene>
<dbReference type="SUPFAM" id="SSF54919">
    <property type="entry name" value="Nucleoside diphosphate kinase, NDK"/>
    <property type="match status" value="1"/>
</dbReference>
<comment type="similarity">
    <text evidence="2 10 11 12">Belongs to the NDK family.</text>
</comment>
<sequence length="149" mass="16666">MERTYVMIKPDGVQRNLVGEIISRFEKKGLKIVALKMLQISRELADRHYGEHKGKPFFEPLVQYITSGPVVAMVLEGKDAVTTVRDMMGPTNPLKAAPGTIRGTFGMDIGRNVVHGSDAPESAAREIALFFAPEEIIEYNKNVDTWLYE</sequence>
<evidence type="ECO:0000256" key="5">
    <source>
        <dbReference type="ARBA" id="ARBA00022777"/>
    </source>
</evidence>
<evidence type="ECO:0000256" key="12">
    <source>
        <dbReference type="RuleBase" id="RU004011"/>
    </source>
</evidence>
<comment type="function">
    <text evidence="8">(Microbial infection) Catalyzes the phosphorylation of dZDP to dZTP, when the bacterium is infected by a phage that produces the substrate for the synthesis of dZTP (2- amino-2'-deoxyadenosine 5'-triphosphate), which is then used by the phage as a DNA polymerase substrate.</text>
</comment>
<keyword evidence="10" id="KW-0479">Metal-binding</keyword>
<dbReference type="SMART" id="SM00562">
    <property type="entry name" value="NDK"/>
    <property type="match status" value="1"/>
</dbReference>
<dbReference type="GO" id="GO:0004550">
    <property type="term" value="F:nucleoside diphosphate kinase activity"/>
    <property type="evidence" value="ECO:0007669"/>
    <property type="project" value="UniProtKB-UniRule"/>
</dbReference>
<evidence type="ECO:0000256" key="8">
    <source>
        <dbReference type="ARBA" id="ARBA00024802"/>
    </source>
</evidence>
<keyword evidence="10" id="KW-0963">Cytoplasm</keyword>
<dbReference type="EC" id="2.7.4.6" evidence="10 13"/>
<reference evidence="16" key="1">
    <citation type="submission" date="2016-10" db="EMBL/GenBank/DDBJ databases">
        <authorList>
            <person name="Varghese N."/>
            <person name="Submissions S."/>
        </authorList>
    </citation>
    <scope>NUCLEOTIDE SEQUENCE [LARGE SCALE GENOMIC DNA]</scope>
    <source>
        <strain evidence="16">DSM 3669</strain>
    </source>
</reference>
<feature type="binding site" evidence="10 11">
    <location>
        <position position="102"/>
    </location>
    <ligand>
        <name>ATP</name>
        <dbReference type="ChEBI" id="CHEBI:30616"/>
    </ligand>
</feature>
<dbReference type="EMBL" id="FOYM01000010">
    <property type="protein sequence ID" value="SFR04514.1"/>
    <property type="molecule type" value="Genomic_DNA"/>
</dbReference>
<feature type="binding site" evidence="10 11">
    <location>
        <position position="112"/>
    </location>
    <ligand>
        <name>ATP</name>
        <dbReference type="ChEBI" id="CHEBI:30616"/>
    </ligand>
</feature>
<comment type="function">
    <text evidence="10">Major role in the synthesis of nucleoside triphosphates other than ATP. The ATP gamma phosphate is transferred to the NDP beta phosphate via a ping-pong mechanism, using a phosphorylated active-site intermediate.</text>
</comment>
<feature type="active site" description="Pros-phosphohistidine intermediate" evidence="10 11">
    <location>
        <position position="115"/>
    </location>
</feature>
<feature type="binding site" evidence="10 11">
    <location>
        <position position="57"/>
    </location>
    <ligand>
        <name>ATP</name>
        <dbReference type="ChEBI" id="CHEBI:30616"/>
    </ligand>
</feature>
<evidence type="ECO:0000256" key="6">
    <source>
        <dbReference type="ARBA" id="ARBA00022840"/>
    </source>
</evidence>
<dbReference type="InterPro" id="IPR034907">
    <property type="entry name" value="NDK-like_dom"/>
</dbReference>
<dbReference type="GO" id="GO:0006183">
    <property type="term" value="P:GTP biosynthetic process"/>
    <property type="evidence" value="ECO:0007669"/>
    <property type="project" value="UniProtKB-UniRule"/>
</dbReference>
<keyword evidence="6 10" id="KW-0067">ATP-binding</keyword>
<feature type="domain" description="Nucleoside diphosphate kinase-like" evidence="14">
    <location>
        <begin position="1"/>
        <end position="138"/>
    </location>
</feature>
<dbReference type="PROSITE" id="PS51374">
    <property type="entry name" value="NDPK_LIKE"/>
    <property type="match status" value="1"/>
</dbReference>
<evidence type="ECO:0000313" key="16">
    <source>
        <dbReference type="Proteomes" id="UP000199584"/>
    </source>
</evidence>
<evidence type="ECO:0000259" key="14">
    <source>
        <dbReference type="SMART" id="SM00562"/>
    </source>
</evidence>
<dbReference type="InterPro" id="IPR023005">
    <property type="entry name" value="Nucleoside_diP_kinase_AS"/>
</dbReference>
<dbReference type="OrthoDB" id="9801161at2"/>
<comment type="catalytic activity">
    <reaction evidence="10 13">
        <text>a 2'-deoxyribonucleoside 5'-diphosphate + ATP = a 2'-deoxyribonucleoside 5'-triphosphate + ADP</text>
        <dbReference type="Rhea" id="RHEA:44640"/>
        <dbReference type="ChEBI" id="CHEBI:30616"/>
        <dbReference type="ChEBI" id="CHEBI:61560"/>
        <dbReference type="ChEBI" id="CHEBI:73316"/>
        <dbReference type="ChEBI" id="CHEBI:456216"/>
        <dbReference type="EC" id="2.7.4.6"/>
    </reaction>
</comment>
<dbReference type="InterPro" id="IPR036850">
    <property type="entry name" value="NDK-like_dom_sf"/>
</dbReference>
<proteinExistence type="inferred from homology"/>
<feature type="binding site" evidence="10 11">
    <location>
        <position position="85"/>
    </location>
    <ligand>
        <name>ATP</name>
        <dbReference type="ChEBI" id="CHEBI:30616"/>
    </ligand>
</feature>
<comment type="cofactor">
    <cofactor evidence="1 10">
        <name>Mg(2+)</name>
        <dbReference type="ChEBI" id="CHEBI:18420"/>
    </cofactor>
</comment>
<dbReference type="RefSeq" id="WP_092482897.1">
    <property type="nucleotide sequence ID" value="NZ_FOYM01000010.1"/>
</dbReference>
<feature type="binding site" evidence="10 11">
    <location>
        <position position="91"/>
    </location>
    <ligand>
        <name>ATP</name>
        <dbReference type="ChEBI" id="CHEBI:30616"/>
    </ligand>
</feature>
<evidence type="ECO:0000256" key="1">
    <source>
        <dbReference type="ARBA" id="ARBA00001946"/>
    </source>
</evidence>
<evidence type="ECO:0000256" key="4">
    <source>
        <dbReference type="ARBA" id="ARBA00022741"/>
    </source>
</evidence>
<comment type="catalytic activity">
    <reaction evidence="9">
        <text>dZDP + ATP = dZTP + ADP</text>
        <dbReference type="Rhea" id="RHEA:67644"/>
        <dbReference type="ChEBI" id="CHEBI:30616"/>
        <dbReference type="ChEBI" id="CHEBI:172929"/>
        <dbReference type="ChEBI" id="CHEBI:172931"/>
        <dbReference type="ChEBI" id="CHEBI:456216"/>
    </reaction>
</comment>
<evidence type="ECO:0000256" key="11">
    <source>
        <dbReference type="PROSITE-ProRule" id="PRU00706"/>
    </source>
</evidence>
<dbReference type="Gene3D" id="3.30.70.141">
    <property type="entry name" value="Nucleoside diphosphate kinase-like domain"/>
    <property type="match status" value="1"/>
</dbReference>
<keyword evidence="7 10" id="KW-0546">Nucleotide metabolism</keyword>
<dbReference type="STRING" id="39060.SAMN05660706_11088"/>
<keyword evidence="5 10" id="KW-0418">Kinase</keyword>
<dbReference type="PROSITE" id="PS00469">
    <property type="entry name" value="NDPK"/>
    <property type="match status" value="1"/>
</dbReference>
<name>A0A1I6DGE9_9FIRM</name>
<dbReference type="HAMAP" id="MF_00451">
    <property type="entry name" value="NDP_kinase"/>
    <property type="match status" value="1"/>
</dbReference>
<dbReference type="GO" id="GO:0006241">
    <property type="term" value="P:CTP biosynthetic process"/>
    <property type="evidence" value="ECO:0007669"/>
    <property type="project" value="UniProtKB-UniRule"/>
</dbReference>
<dbReference type="GO" id="GO:0006228">
    <property type="term" value="P:UTP biosynthetic process"/>
    <property type="evidence" value="ECO:0007669"/>
    <property type="project" value="UniProtKB-UniRule"/>
</dbReference>
<feature type="binding site" evidence="10 11">
    <location>
        <position position="9"/>
    </location>
    <ligand>
        <name>ATP</name>
        <dbReference type="ChEBI" id="CHEBI:30616"/>
    </ligand>
</feature>
<accession>A0A1I6DGE9</accession>
<dbReference type="GO" id="GO:0005737">
    <property type="term" value="C:cytoplasm"/>
    <property type="evidence" value="ECO:0007669"/>
    <property type="project" value="UniProtKB-SubCell"/>
</dbReference>
<keyword evidence="4 10" id="KW-0547">Nucleotide-binding</keyword>
<dbReference type="FunFam" id="3.30.70.141:FF:000002">
    <property type="entry name" value="Nucleoside diphosphate kinase"/>
    <property type="match status" value="1"/>
</dbReference>
<evidence type="ECO:0000256" key="2">
    <source>
        <dbReference type="ARBA" id="ARBA00008142"/>
    </source>
</evidence>